<dbReference type="SUPFAM" id="SSF52980">
    <property type="entry name" value="Restriction endonuclease-like"/>
    <property type="match status" value="1"/>
</dbReference>
<dbReference type="InterPro" id="IPR013986">
    <property type="entry name" value="DExx_box_DNA_helicase_dom_sf"/>
</dbReference>
<dbReference type="InterPro" id="IPR000212">
    <property type="entry name" value="DNA_helicase_UvrD/REP"/>
</dbReference>
<keyword evidence="2" id="KW-0540">Nuclease</keyword>
<evidence type="ECO:0000256" key="9">
    <source>
        <dbReference type="ARBA" id="ARBA00023125"/>
    </source>
</evidence>
<evidence type="ECO:0000256" key="5">
    <source>
        <dbReference type="ARBA" id="ARBA00022801"/>
    </source>
</evidence>
<evidence type="ECO:0000313" key="18">
    <source>
        <dbReference type="EMBL" id="OGZ88645.1"/>
    </source>
</evidence>
<dbReference type="GO" id="GO:0005524">
    <property type="term" value="F:ATP binding"/>
    <property type="evidence" value="ECO:0007669"/>
    <property type="project" value="UniProtKB-UniRule"/>
</dbReference>
<accession>A0A1G2JNC1</accession>
<feature type="binding site" evidence="15">
    <location>
        <begin position="35"/>
        <end position="42"/>
    </location>
    <ligand>
        <name>ATP</name>
        <dbReference type="ChEBI" id="CHEBI:30616"/>
    </ligand>
</feature>
<dbReference type="GO" id="GO:0003677">
    <property type="term" value="F:DNA binding"/>
    <property type="evidence" value="ECO:0007669"/>
    <property type="project" value="UniProtKB-KW"/>
</dbReference>
<comment type="catalytic activity">
    <reaction evidence="14">
        <text>ATP + H2O = ADP + phosphate + H(+)</text>
        <dbReference type="Rhea" id="RHEA:13065"/>
        <dbReference type="ChEBI" id="CHEBI:15377"/>
        <dbReference type="ChEBI" id="CHEBI:15378"/>
        <dbReference type="ChEBI" id="CHEBI:30616"/>
        <dbReference type="ChEBI" id="CHEBI:43474"/>
        <dbReference type="ChEBI" id="CHEBI:456216"/>
        <dbReference type="EC" id="5.6.2.4"/>
    </reaction>
</comment>
<evidence type="ECO:0000256" key="12">
    <source>
        <dbReference type="ARBA" id="ARBA00034617"/>
    </source>
</evidence>
<dbReference type="Pfam" id="PF12705">
    <property type="entry name" value="PDDEXK_1"/>
    <property type="match status" value="1"/>
</dbReference>
<evidence type="ECO:0000259" key="16">
    <source>
        <dbReference type="PROSITE" id="PS51198"/>
    </source>
</evidence>
<keyword evidence="5 15" id="KW-0378">Hydrolase</keyword>
<feature type="domain" description="UvrD-like helicase ATP-binding" evidence="16">
    <location>
        <begin position="14"/>
        <end position="334"/>
    </location>
</feature>
<reference evidence="18 19" key="1">
    <citation type="journal article" date="2016" name="Nat. Commun.">
        <title>Thousands of microbial genomes shed light on interconnected biogeochemical processes in an aquifer system.</title>
        <authorList>
            <person name="Anantharaman K."/>
            <person name="Brown C.T."/>
            <person name="Hug L.A."/>
            <person name="Sharon I."/>
            <person name="Castelle C.J."/>
            <person name="Probst A.J."/>
            <person name="Thomas B.C."/>
            <person name="Singh A."/>
            <person name="Wilkins M.J."/>
            <person name="Karaoz U."/>
            <person name="Brodie E.L."/>
            <person name="Williams K.H."/>
            <person name="Hubbard S.S."/>
            <person name="Banfield J.F."/>
        </authorList>
    </citation>
    <scope>NUCLEOTIDE SEQUENCE [LARGE SCALE GENOMIC DNA]</scope>
</reference>
<dbReference type="InterPro" id="IPR011604">
    <property type="entry name" value="PDDEXK-like_dom_sf"/>
</dbReference>
<dbReference type="Pfam" id="PF00580">
    <property type="entry name" value="UvrD-helicase"/>
    <property type="match status" value="1"/>
</dbReference>
<feature type="domain" description="UvrD-like helicase C-terminal" evidence="17">
    <location>
        <begin position="331"/>
        <end position="608"/>
    </location>
</feature>
<evidence type="ECO:0000256" key="1">
    <source>
        <dbReference type="ARBA" id="ARBA00009922"/>
    </source>
</evidence>
<keyword evidence="3 15" id="KW-0547">Nucleotide-binding</keyword>
<keyword evidence="11" id="KW-0413">Isomerase</keyword>
<organism evidence="18 19">
    <name type="scientific">Candidatus Staskawiczbacteria bacterium RIFOXYD1_FULL_32_13</name>
    <dbReference type="NCBI Taxonomy" id="1802234"/>
    <lineage>
        <taxon>Bacteria</taxon>
        <taxon>Candidatus Staskawicziibacteriota</taxon>
    </lineage>
</organism>
<evidence type="ECO:0000256" key="2">
    <source>
        <dbReference type="ARBA" id="ARBA00022722"/>
    </source>
</evidence>
<dbReference type="GO" id="GO:0004527">
    <property type="term" value="F:exonuclease activity"/>
    <property type="evidence" value="ECO:0007669"/>
    <property type="project" value="UniProtKB-KW"/>
</dbReference>
<dbReference type="InterPro" id="IPR027417">
    <property type="entry name" value="P-loop_NTPase"/>
</dbReference>
<keyword evidence="6 15" id="KW-0347">Helicase</keyword>
<evidence type="ECO:0000256" key="13">
    <source>
        <dbReference type="ARBA" id="ARBA00034808"/>
    </source>
</evidence>
<dbReference type="Gene3D" id="1.10.10.160">
    <property type="match status" value="1"/>
</dbReference>
<dbReference type="Gene3D" id="1.10.486.10">
    <property type="entry name" value="PCRA, domain 4"/>
    <property type="match status" value="1"/>
</dbReference>
<comment type="caution">
    <text evidence="18">The sequence shown here is derived from an EMBL/GenBank/DDBJ whole genome shotgun (WGS) entry which is preliminary data.</text>
</comment>
<dbReference type="PANTHER" id="PTHR11070:SF2">
    <property type="entry name" value="ATP-DEPENDENT DNA HELICASE SRS2"/>
    <property type="match status" value="1"/>
</dbReference>
<proteinExistence type="inferred from homology"/>
<evidence type="ECO:0000256" key="15">
    <source>
        <dbReference type="PROSITE-ProRule" id="PRU00560"/>
    </source>
</evidence>
<dbReference type="GO" id="GO:0000725">
    <property type="term" value="P:recombinational repair"/>
    <property type="evidence" value="ECO:0007669"/>
    <property type="project" value="TreeGrafter"/>
</dbReference>
<evidence type="ECO:0000256" key="10">
    <source>
        <dbReference type="ARBA" id="ARBA00023204"/>
    </source>
</evidence>
<dbReference type="PROSITE" id="PS51198">
    <property type="entry name" value="UVRD_HELICASE_ATP_BIND"/>
    <property type="match status" value="1"/>
</dbReference>
<protein>
    <recommendedName>
        <fullName evidence="13">DNA 3'-5' helicase</fullName>
        <ecNumber evidence="13">5.6.2.4</ecNumber>
    </recommendedName>
</protein>
<dbReference type="EMBL" id="MHPU01000018">
    <property type="protein sequence ID" value="OGZ88645.1"/>
    <property type="molecule type" value="Genomic_DNA"/>
</dbReference>
<keyword evidence="8 15" id="KW-0067">ATP-binding</keyword>
<dbReference type="InterPro" id="IPR014016">
    <property type="entry name" value="UvrD-like_ATP-bd"/>
</dbReference>
<evidence type="ECO:0000256" key="6">
    <source>
        <dbReference type="ARBA" id="ARBA00022806"/>
    </source>
</evidence>
<name>A0A1G2JNC1_9BACT</name>
<evidence type="ECO:0000259" key="17">
    <source>
        <dbReference type="PROSITE" id="PS51217"/>
    </source>
</evidence>
<sequence length="998" mass="116230">MEKSLKEKFNKLYEKLNPEQKMGVDEIEGPIMVIAGPGTGKTHLLTMRIANILDKTDTAPESILALTFTESAVASVRKNLSEIIGTLAYRVNITTFHGFANNIIKEYPDDFPEIIGSTNISDVDQIKIIREIIDNSNLVKLKPFGSRYFYVPSIIHAISDLKQQGFLPEDFAKIIEKENNEFENINDLYYEKGINKGKMKGKYITLLKNIERNKELAIVYKEYRQALRKSNFYDYSDMIVEVKIALEKNNDLLLIMQEKYQYILVDEHQDTNSAQNKILELLASYYKNPNLFIVGDEKQAIFRFQGASLENFLYFKNLYKNVKEISLKHNYRSTQTILNASFNIKPNSIKLLSNTNQPENLINIREFSDPQSEYNFLGKDIKQLLDNNHKPEQIAVLYRENRDVFDIARVLRKFGLPFTIESDQDILDDQDIKKLLIILRAIYNFGSDRELIELLYIDIFDIPALDIYKLSSFKRGKASLYDVIKSDKLLKEANIENVEKLKEIYKKLSIWKKQSYNKNAVAIFEDIIRDSGLLGKILSDSLAIEKIQKLGTFFDQIKNLIASHKDYTLDDFFDYLNVIKEHNISIKNNGLGYSIGKVRLMTAHKSKGLEFDNIYITNAQDGHWGGRRNHENIKLPSQIFSMLNKIDQDLVEDDDEDERNLFYVAITRAKKQVTITYSVKNQEEREKLPSIFVQEIKPEFIKILKIENEQISEPRDKMQDEFKQDANGVSNIKEKDFLNDLFIKNGLSVTALNNYLTCPWNYFFNNLLRLPGNQNKFMIFGTAIHEALKNYFDTLKDGKDLKKDYLIRRFRESLNKQPIVQNEYTEMLKKGKEALSGYYDFYHKSFKTNILNEMNITRVELAENIYINGKIDKIEILDSSNNVNVVDYKTGKAKSRNELGGLNKNSTGDYLRQLTFYNLLLNNYQNNKFKMQSGEIDFIQPDEKGNYRKELFTITKEMTDNLENQIKQVAKEILELSFWDKTCNDKKCEFCALRKMIK</sequence>
<comment type="similarity">
    <text evidence="1">Belongs to the helicase family. UvrD subfamily.</text>
</comment>
<dbReference type="EC" id="5.6.2.4" evidence="13"/>
<evidence type="ECO:0000256" key="7">
    <source>
        <dbReference type="ARBA" id="ARBA00022839"/>
    </source>
</evidence>
<evidence type="ECO:0000313" key="19">
    <source>
        <dbReference type="Proteomes" id="UP000178935"/>
    </source>
</evidence>
<dbReference type="GO" id="GO:0043138">
    <property type="term" value="F:3'-5' DNA helicase activity"/>
    <property type="evidence" value="ECO:0007669"/>
    <property type="project" value="UniProtKB-EC"/>
</dbReference>
<dbReference type="Proteomes" id="UP000178935">
    <property type="component" value="Unassembled WGS sequence"/>
</dbReference>
<keyword evidence="10" id="KW-0234">DNA repair</keyword>
<evidence type="ECO:0000256" key="8">
    <source>
        <dbReference type="ARBA" id="ARBA00022840"/>
    </source>
</evidence>
<dbReference type="InterPro" id="IPR038726">
    <property type="entry name" value="PDDEXK_AddAB-type"/>
</dbReference>
<dbReference type="Pfam" id="PF13361">
    <property type="entry name" value="UvrD_C"/>
    <property type="match status" value="1"/>
</dbReference>
<dbReference type="Gene3D" id="3.40.50.300">
    <property type="entry name" value="P-loop containing nucleotide triphosphate hydrolases"/>
    <property type="match status" value="3"/>
</dbReference>
<evidence type="ECO:0000256" key="14">
    <source>
        <dbReference type="ARBA" id="ARBA00048988"/>
    </source>
</evidence>
<evidence type="ECO:0000256" key="4">
    <source>
        <dbReference type="ARBA" id="ARBA00022763"/>
    </source>
</evidence>
<evidence type="ECO:0000256" key="3">
    <source>
        <dbReference type="ARBA" id="ARBA00022741"/>
    </source>
</evidence>
<dbReference type="InterPro" id="IPR011335">
    <property type="entry name" value="Restrct_endonuc-II-like"/>
</dbReference>
<dbReference type="SUPFAM" id="SSF52540">
    <property type="entry name" value="P-loop containing nucleoside triphosphate hydrolases"/>
    <property type="match status" value="1"/>
</dbReference>
<dbReference type="Gene3D" id="3.90.320.10">
    <property type="match status" value="1"/>
</dbReference>
<dbReference type="PANTHER" id="PTHR11070">
    <property type="entry name" value="UVRD / RECB / PCRA DNA HELICASE FAMILY MEMBER"/>
    <property type="match status" value="1"/>
</dbReference>
<dbReference type="CDD" id="cd17932">
    <property type="entry name" value="DEXQc_UvrD"/>
    <property type="match status" value="1"/>
</dbReference>
<dbReference type="AlphaFoldDB" id="A0A1G2JNC1"/>
<keyword evidence="7" id="KW-0269">Exonuclease</keyword>
<gene>
    <name evidence="18" type="ORF">A2561_02250</name>
</gene>
<dbReference type="InterPro" id="IPR014017">
    <property type="entry name" value="DNA_helicase_UvrD-like_C"/>
</dbReference>
<comment type="catalytic activity">
    <reaction evidence="12">
        <text>Couples ATP hydrolysis with the unwinding of duplex DNA by translocating in the 3'-5' direction.</text>
        <dbReference type="EC" id="5.6.2.4"/>
    </reaction>
</comment>
<keyword evidence="9" id="KW-0238">DNA-binding</keyword>
<evidence type="ECO:0000256" key="11">
    <source>
        <dbReference type="ARBA" id="ARBA00023235"/>
    </source>
</evidence>
<dbReference type="PROSITE" id="PS51217">
    <property type="entry name" value="UVRD_HELICASE_CTER"/>
    <property type="match status" value="1"/>
</dbReference>
<keyword evidence="4" id="KW-0227">DNA damage</keyword>